<gene>
    <name evidence="1" type="ORF">NP493_882g01013</name>
</gene>
<reference evidence="1" key="1">
    <citation type="journal article" date="2023" name="Mol. Biol. Evol.">
        <title>Third-Generation Sequencing Reveals the Adaptive Role of the Epigenome in Three Deep-Sea Polychaetes.</title>
        <authorList>
            <person name="Perez M."/>
            <person name="Aroh O."/>
            <person name="Sun Y."/>
            <person name="Lan Y."/>
            <person name="Juniper S.K."/>
            <person name="Young C.R."/>
            <person name="Angers B."/>
            <person name="Qian P.Y."/>
        </authorList>
    </citation>
    <scope>NUCLEOTIDE SEQUENCE</scope>
    <source>
        <strain evidence="1">R07B-5</strain>
    </source>
</reference>
<comment type="caution">
    <text evidence="1">The sequence shown here is derived from an EMBL/GenBank/DDBJ whole genome shotgun (WGS) entry which is preliminary data.</text>
</comment>
<dbReference type="AlphaFoldDB" id="A0AAD9KLF8"/>
<accession>A0AAD9KLF8</accession>
<evidence type="ECO:0000313" key="2">
    <source>
        <dbReference type="Proteomes" id="UP001209878"/>
    </source>
</evidence>
<organism evidence="1 2">
    <name type="scientific">Ridgeia piscesae</name>
    <name type="common">Tubeworm</name>
    <dbReference type="NCBI Taxonomy" id="27915"/>
    <lineage>
        <taxon>Eukaryota</taxon>
        <taxon>Metazoa</taxon>
        <taxon>Spiralia</taxon>
        <taxon>Lophotrochozoa</taxon>
        <taxon>Annelida</taxon>
        <taxon>Polychaeta</taxon>
        <taxon>Sedentaria</taxon>
        <taxon>Canalipalpata</taxon>
        <taxon>Sabellida</taxon>
        <taxon>Siboglinidae</taxon>
        <taxon>Ridgeia</taxon>
    </lineage>
</organism>
<evidence type="ECO:0000313" key="1">
    <source>
        <dbReference type="EMBL" id="KAK2173357.1"/>
    </source>
</evidence>
<dbReference type="EMBL" id="JAODUO010000882">
    <property type="protein sequence ID" value="KAK2173357.1"/>
    <property type="molecule type" value="Genomic_DNA"/>
</dbReference>
<name>A0AAD9KLF8_RIDPI</name>
<dbReference type="Proteomes" id="UP001209878">
    <property type="component" value="Unassembled WGS sequence"/>
</dbReference>
<proteinExistence type="predicted"/>
<keyword evidence="2" id="KW-1185">Reference proteome</keyword>
<protein>
    <submittedName>
        <fullName evidence="1">Uncharacterized protein</fullName>
    </submittedName>
</protein>
<sequence length="124" mass="13980">MKTIDSTIRLAQFQCLRELNPSRPGSVDMCANITITHDRHLLDKLPRPAARAAFALIFHNWHADVSKLRAPNASVVTFTTPKRRRAKLSQFNARNECPALRETRDRLNATSDILSNNKYAAAPN</sequence>